<feature type="chain" id="PRO_5035825391" evidence="1">
    <location>
        <begin position="25"/>
        <end position="247"/>
    </location>
</feature>
<organism evidence="2 3">
    <name type="scientific">Parnassius apollo</name>
    <name type="common">Apollo butterfly</name>
    <name type="synonym">Papilio apollo</name>
    <dbReference type="NCBI Taxonomy" id="110799"/>
    <lineage>
        <taxon>Eukaryota</taxon>
        <taxon>Metazoa</taxon>
        <taxon>Ecdysozoa</taxon>
        <taxon>Arthropoda</taxon>
        <taxon>Hexapoda</taxon>
        <taxon>Insecta</taxon>
        <taxon>Pterygota</taxon>
        <taxon>Neoptera</taxon>
        <taxon>Endopterygota</taxon>
        <taxon>Lepidoptera</taxon>
        <taxon>Glossata</taxon>
        <taxon>Ditrysia</taxon>
        <taxon>Papilionoidea</taxon>
        <taxon>Papilionidae</taxon>
        <taxon>Parnassiinae</taxon>
        <taxon>Parnassini</taxon>
        <taxon>Parnassius</taxon>
        <taxon>Parnassius</taxon>
    </lineage>
</organism>
<evidence type="ECO:0000313" key="3">
    <source>
        <dbReference type="Proteomes" id="UP000691718"/>
    </source>
</evidence>
<feature type="signal peptide" evidence="1">
    <location>
        <begin position="1"/>
        <end position="24"/>
    </location>
</feature>
<dbReference type="Proteomes" id="UP000691718">
    <property type="component" value="Unassembled WGS sequence"/>
</dbReference>
<dbReference type="PROSITE" id="PS51257">
    <property type="entry name" value="PROKAR_LIPOPROTEIN"/>
    <property type="match status" value="1"/>
</dbReference>
<reference evidence="2" key="1">
    <citation type="submission" date="2021-04" db="EMBL/GenBank/DDBJ databases">
        <authorList>
            <person name="Tunstrom K."/>
        </authorList>
    </citation>
    <scope>NUCLEOTIDE SEQUENCE</scope>
</reference>
<dbReference type="AlphaFoldDB" id="A0A8S3YBK9"/>
<protein>
    <submittedName>
        <fullName evidence="2">(apollo) hypothetical protein</fullName>
    </submittedName>
</protein>
<comment type="caution">
    <text evidence="2">The sequence shown here is derived from an EMBL/GenBank/DDBJ whole genome shotgun (WGS) entry which is preliminary data.</text>
</comment>
<evidence type="ECO:0000256" key="1">
    <source>
        <dbReference type="SAM" id="SignalP"/>
    </source>
</evidence>
<proteinExistence type="predicted"/>
<gene>
    <name evidence="2" type="ORF">PAPOLLO_LOCUS27767</name>
</gene>
<sequence length="247" mass="28740">MIDKYNKRMRGIVILFTIVTACLAYGPDTESDCFRNSVWQPNNVLIKLLNFFYDSIALTSADTCFPQRRFVSVITFAKTILVSRNSTNFAGSIEIAKIETEKQLNKPAAPLAGPFRGIIDRLLNVIDQPINDVLASCKPETYDEECQIMLKHYRTRHEKQCKGYYKNVEVYNSITNWANQEDTIDYIEELTRRSNRKESDTEALDFFENAATKKYRNVYKEFRDIFMQVKNDFFNCNSLTFINTNCI</sequence>
<keyword evidence="3" id="KW-1185">Reference proteome</keyword>
<evidence type="ECO:0000313" key="2">
    <source>
        <dbReference type="EMBL" id="CAG5058862.1"/>
    </source>
</evidence>
<accession>A0A8S3YBK9</accession>
<name>A0A8S3YBK9_PARAO</name>
<keyword evidence="1" id="KW-0732">Signal</keyword>
<dbReference type="EMBL" id="CAJQZP010001686">
    <property type="protein sequence ID" value="CAG5058862.1"/>
    <property type="molecule type" value="Genomic_DNA"/>
</dbReference>
<dbReference type="OrthoDB" id="6861258at2759"/>